<comment type="caution">
    <text evidence="1">The sequence shown here is derived from an EMBL/GenBank/DDBJ whole genome shotgun (WGS) entry which is preliminary data.</text>
</comment>
<feature type="non-terminal residue" evidence="1">
    <location>
        <position position="1"/>
    </location>
</feature>
<protein>
    <submittedName>
        <fullName evidence="1">Uncharacterized protein</fullName>
    </submittedName>
</protein>
<dbReference type="AlphaFoldDB" id="X1GFR8"/>
<organism evidence="1">
    <name type="scientific">marine sediment metagenome</name>
    <dbReference type="NCBI Taxonomy" id="412755"/>
    <lineage>
        <taxon>unclassified sequences</taxon>
        <taxon>metagenomes</taxon>
        <taxon>ecological metagenomes</taxon>
    </lineage>
</organism>
<proteinExistence type="predicted"/>
<gene>
    <name evidence="1" type="ORF">S03H2_19113</name>
</gene>
<name>X1GFR8_9ZZZZ</name>
<dbReference type="EMBL" id="BARU01009964">
    <property type="protein sequence ID" value="GAH43660.1"/>
    <property type="molecule type" value="Genomic_DNA"/>
</dbReference>
<evidence type="ECO:0000313" key="1">
    <source>
        <dbReference type="EMBL" id="GAH43660.1"/>
    </source>
</evidence>
<reference evidence="1" key="1">
    <citation type="journal article" date="2014" name="Front. Microbiol.">
        <title>High frequency of phylogenetically diverse reductive dehalogenase-homologous genes in deep subseafloor sedimentary metagenomes.</title>
        <authorList>
            <person name="Kawai M."/>
            <person name="Futagami T."/>
            <person name="Toyoda A."/>
            <person name="Takaki Y."/>
            <person name="Nishi S."/>
            <person name="Hori S."/>
            <person name="Arai W."/>
            <person name="Tsubouchi T."/>
            <person name="Morono Y."/>
            <person name="Uchiyama I."/>
            <person name="Ito T."/>
            <person name="Fujiyama A."/>
            <person name="Inagaki F."/>
            <person name="Takami H."/>
        </authorList>
    </citation>
    <scope>NUCLEOTIDE SEQUENCE</scope>
    <source>
        <strain evidence="1">Expedition CK06-06</strain>
    </source>
</reference>
<sequence length="44" mass="5094">GSDMWSWLRFIIGLIRLLKEIFGDEEDKKDNEENGIKIEAKGKA</sequence>
<accession>X1GFR8</accession>